<dbReference type="PANTHER" id="PTHR11228:SF7">
    <property type="entry name" value="PQQA PEPTIDE CYCLASE"/>
    <property type="match status" value="1"/>
</dbReference>
<evidence type="ECO:0000313" key="8">
    <source>
        <dbReference type="Proteomes" id="UP000321497"/>
    </source>
</evidence>
<dbReference type="GO" id="GO:0046872">
    <property type="term" value="F:metal ion binding"/>
    <property type="evidence" value="ECO:0007669"/>
    <property type="project" value="UniProtKB-KW"/>
</dbReference>
<sequence>MNEEIKLSWKGKVEKSSSELFVGRVISKNFKNQETSIVVEGKDLKTNKIKQFYLDSSGREEEDCLSNIKGLNDIEVDDIISVRNSKVRSVYRTKSSNNFIFATIRCNSNCLMCSQPPLDIDDTLENYFIWDYAIDLLNDSPKHLTITGGEPTLLGERLVLLINKILNKFPDLLITILSNGRMLALDSMINTLSSIEVRRNVVFAIPLYSDVYKIHDHIVQAKDAFHQTCLGIHKISSLGFPVEIRVVLHKLSNPRLLPLSKFIHKNFPFVYHITFMGLEIIGYTKANKSQLIEEDSLMAEGNLQSSLKFLSSWKYNVSIYNTPLCHIPESLWSYAKQSISDWKNSFKPECEKCIVKKDCSGFFTWNIKYAEVKPILEEK</sequence>
<dbReference type="InterPro" id="IPR024032">
    <property type="entry name" value="rSAM_paired_HxsC"/>
</dbReference>
<gene>
    <name evidence="7" type="primary">hxsC</name>
    <name evidence="7" type="ORF">ESU54_05450</name>
</gene>
<evidence type="ECO:0000256" key="3">
    <source>
        <dbReference type="ARBA" id="ARBA00022723"/>
    </source>
</evidence>
<keyword evidence="4" id="KW-0408">Iron</keyword>
<comment type="caution">
    <text evidence="7">The sequence shown here is derived from an EMBL/GenBank/DDBJ whole genome shotgun (WGS) entry which is preliminary data.</text>
</comment>
<keyword evidence="3" id="KW-0479">Metal-binding</keyword>
<dbReference type="EMBL" id="VORT01000003">
    <property type="protein sequence ID" value="TXD73916.1"/>
    <property type="molecule type" value="Genomic_DNA"/>
</dbReference>
<evidence type="ECO:0000313" key="7">
    <source>
        <dbReference type="EMBL" id="TXD73916.1"/>
    </source>
</evidence>
<evidence type="ECO:0000256" key="4">
    <source>
        <dbReference type="ARBA" id="ARBA00023004"/>
    </source>
</evidence>
<evidence type="ECO:0000259" key="6">
    <source>
        <dbReference type="Pfam" id="PF04055"/>
    </source>
</evidence>
<dbReference type="SUPFAM" id="SSF102114">
    <property type="entry name" value="Radical SAM enzymes"/>
    <property type="match status" value="1"/>
</dbReference>
<dbReference type="AlphaFoldDB" id="A0A5C6Z1N8"/>
<accession>A0A5C6Z1N8</accession>
<feature type="domain" description="Radical SAM core" evidence="6">
    <location>
        <begin position="103"/>
        <end position="249"/>
    </location>
</feature>
<dbReference type="GO" id="GO:0051536">
    <property type="term" value="F:iron-sulfur cluster binding"/>
    <property type="evidence" value="ECO:0007669"/>
    <property type="project" value="UniProtKB-KW"/>
</dbReference>
<evidence type="ECO:0000256" key="5">
    <source>
        <dbReference type="ARBA" id="ARBA00023014"/>
    </source>
</evidence>
<protein>
    <submittedName>
        <fullName evidence="7">His-Xaa-Ser system radical SAM maturase HxsC</fullName>
    </submittedName>
</protein>
<dbReference type="RefSeq" id="WP_111843458.1">
    <property type="nucleotide sequence ID" value="NZ_UEGI01000002.1"/>
</dbReference>
<dbReference type="NCBIfam" id="TIGR03977">
    <property type="entry name" value="rSAM_pair_HxsC"/>
    <property type="match status" value="1"/>
</dbReference>
<dbReference type="Gene3D" id="3.20.20.70">
    <property type="entry name" value="Aldolase class I"/>
    <property type="match status" value="1"/>
</dbReference>
<dbReference type="SFLD" id="SFLDG01103">
    <property type="entry name" value="Uncharacterised_Radical_SAM_Su"/>
    <property type="match status" value="1"/>
</dbReference>
<dbReference type="SFLD" id="SFLDS00029">
    <property type="entry name" value="Radical_SAM"/>
    <property type="match status" value="1"/>
</dbReference>
<proteinExistence type="predicted"/>
<dbReference type="InterPro" id="IPR013785">
    <property type="entry name" value="Aldolase_TIM"/>
</dbReference>
<keyword evidence="5" id="KW-0411">Iron-sulfur</keyword>
<dbReference type="CDD" id="cd01335">
    <property type="entry name" value="Radical_SAM"/>
    <property type="match status" value="1"/>
</dbReference>
<evidence type="ECO:0000256" key="1">
    <source>
        <dbReference type="ARBA" id="ARBA00001966"/>
    </source>
</evidence>
<dbReference type="InterPro" id="IPR007197">
    <property type="entry name" value="rSAM"/>
</dbReference>
<comment type="cofactor">
    <cofactor evidence="1">
        <name>[4Fe-4S] cluster</name>
        <dbReference type="ChEBI" id="CHEBI:49883"/>
    </cofactor>
</comment>
<keyword evidence="8" id="KW-1185">Reference proteome</keyword>
<dbReference type="PANTHER" id="PTHR11228">
    <property type="entry name" value="RADICAL SAM DOMAIN PROTEIN"/>
    <property type="match status" value="1"/>
</dbReference>
<reference evidence="7 8" key="1">
    <citation type="submission" date="2019-08" db="EMBL/GenBank/DDBJ databases">
        <title>Genome of Aequorivita antarctica SW49 (type strain).</title>
        <authorList>
            <person name="Bowman J.P."/>
        </authorList>
    </citation>
    <scope>NUCLEOTIDE SEQUENCE [LARGE SCALE GENOMIC DNA]</scope>
    <source>
        <strain evidence="7 8">SW49</strain>
    </source>
</reference>
<dbReference type="SFLD" id="SFLDG01067">
    <property type="entry name" value="SPASM/twitch_domain_containing"/>
    <property type="match status" value="1"/>
</dbReference>
<dbReference type="InterPro" id="IPR058240">
    <property type="entry name" value="rSAM_sf"/>
</dbReference>
<dbReference type="OrthoDB" id="9810775at2"/>
<dbReference type="InterPro" id="IPR050377">
    <property type="entry name" value="Radical_SAM_PqqE_MftC-like"/>
</dbReference>
<dbReference type="Proteomes" id="UP000321497">
    <property type="component" value="Unassembled WGS sequence"/>
</dbReference>
<organism evidence="7 8">
    <name type="scientific">Aequorivita antarctica</name>
    <dbReference type="NCBI Taxonomy" id="153266"/>
    <lineage>
        <taxon>Bacteria</taxon>
        <taxon>Pseudomonadati</taxon>
        <taxon>Bacteroidota</taxon>
        <taxon>Flavobacteriia</taxon>
        <taxon>Flavobacteriales</taxon>
        <taxon>Flavobacteriaceae</taxon>
        <taxon>Aequorivita</taxon>
    </lineage>
</organism>
<dbReference type="Pfam" id="PF04055">
    <property type="entry name" value="Radical_SAM"/>
    <property type="match status" value="1"/>
</dbReference>
<evidence type="ECO:0000256" key="2">
    <source>
        <dbReference type="ARBA" id="ARBA00022691"/>
    </source>
</evidence>
<dbReference type="GO" id="GO:0003824">
    <property type="term" value="F:catalytic activity"/>
    <property type="evidence" value="ECO:0007669"/>
    <property type="project" value="InterPro"/>
</dbReference>
<name>A0A5C6Z1N8_9FLAO</name>
<keyword evidence="2" id="KW-0949">S-adenosyl-L-methionine</keyword>